<protein>
    <submittedName>
        <fullName evidence="1">Uncharacterized protein</fullName>
    </submittedName>
</protein>
<proteinExistence type="predicted"/>
<dbReference type="AlphaFoldDB" id="A0AAV4SC39"/>
<dbReference type="Proteomes" id="UP001054945">
    <property type="component" value="Unassembled WGS sequence"/>
</dbReference>
<organism evidence="1 2">
    <name type="scientific">Caerostris extrusa</name>
    <name type="common">Bark spider</name>
    <name type="synonym">Caerostris bankana</name>
    <dbReference type="NCBI Taxonomy" id="172846"/>
    <lineage>
        <taxon>Eukaryota</taxon>
        <taxon>Metazoa</taxon>
        <taxon>Ecdysozoa</taxon>
        <taxon>Arthropoda</taxon>
        <taxon>Chelicerata</taxon>
        <taxon>Arachnida</taxon>
        <taxon>Araneae</taxon>
        <taxon>Araneomorphae</taxon>
        <taxon>Entelegynae</taxon>
        <taxon>Araneoidea</taxon>
        <taxon>Araneidae</taxon>
        <taxon>Caerostris</taxon>
    </lineage>
</organism>
<reference evidence="1 2" key="1">
    <citation type="submission" date="2021-06" db="EMBL/GenBank/DDBJ databases">
        <title>Caerostris extrusa draft genome.</title>
        <authorList>
            <person name="Kono N."/>
            <person name="Arakawa K."/>
        </authorList>
    </citation>
    <scope>NUCLEOTIDE SEQUENCE [LARGE SCALE GENOMIC DNA]</scope>
</reference>
<dbReference type="EMBL" id="BPLR01009193">
    <property type="protein sequence ID" value="GIY30221.1"/>
    <property type="molecule type" value="Genomic_DNA"/>
</dbReference>
<accession>A0AAV4SC39</accession>
<sequence>MQLPKIASSISRVTNTGIQIQIFLLQIAHDRRNLHYKLFFPLPQERGREKRELVENNNKGKRLPVSETDKVFKRSGIFSLPLVVFSCYLKILGSEYNPICCLLVITTSSSIGFYLERVEKVIK</sequence>
<keyword evidence="2" id="KW-1185">Reference proteome</keyword>
<evidence type="ECO:0000313" key="1">
    <source>
        <dbReference type="EMBL" id="GIY30221.1"/>
    </source>
</evidence>
<gene>
    <name evidence="1" type="ORF">CEXT_708111</name>
</gene>
<evidence type="ECO:0000313" key="2">
    <source>
        <dbReference type="Proteomes" id="UP001054945"/>
    </source>
</evidence>
<name>A0AAV4SC39_CAEEX</name>
<comment type="caution">
    <text evidence="1">The sequence shown here is derived from an EMBL/GenBank/DDBJ whole genome shotgun (WGS) entry which is preliminary data.</text>
</comment>